<dbReference type="GO" id="GO:0016020">
    <property type="term" value="C:membrane"/>
    <property type="evidence" value="ECO:0007669"/>
    <property type="project" value="TreeGrafter"/>
</dbReference>
<feature type="domain" description="Peptidase M48" evidence="8">
    <location>
        <begin position="26"/>
        <end position="216"/>
    </location>
</feature>
<evidence type="ECO:0000256" key="4">
    <source>
        <dbReference type="ARBA" id="ARBA00022833"/>
    </source>
</evidence>
<evidence type="ECO:0000313" key="10">
    <source>
        <dbReference type="Proteomes" id="UP001059822"/>
    </source>
</evidence>
<dbReference type="InterPro" id="IPR051156">
    <property type="entry name" value="Mito/Outer_Membr_Metalloprot"/>
</dbReference>
<dbReference type="PROSITE" id="PS50005">
    <property type="entry name" value="TPR"/>
    <property type="match status" value="1"/>
</dbReference>
<comment type="cofactor">
    <cofactor evidence="7">
        <name>Zn(2+)</name>
        <dbReference type="ChEBI" id="CHEBI:29105"/>
    </cofactor>
    <text evidence="7">Binds 1 zinc ion per subunit.</text>
</comment>
<dbReference type="CDD" id="cd07324">
    <property type="entry name" value="M48C_Oma1-like"/>
    <property type="match status" value="1"/>
</dbReference>
<evidence type="ECO:0000256" key="7">
    <source>
        <dbReference type="RuleBase" id="RU003983"/>
    </source>
</evidence>
<evidence type="ECO:0000256" key="3">
    <source>
        <dbReference type="ARBA" id="ARBA00022801"/>
    </source>
</evidence>
<dbReference type="GO" id="GO:0051603">
    <property type="term" value="P:proteolysis involved in protein catabolic process"/>
    <property type="evidence" value="ECO:0007669"/>
    <property type="project" value="TreeGrafter"/>
</dbReference>
<evidence type="ECO:0000256" key="2">
    <source>
        <dbReference type="ARBA" id="ARBA00022723"/>
    </source>
</evidence>
<evidence type="ECO:0000256" key="5">
    <source>
        <dbReference type="ARBA" id="ARBA00023049"/>
    </source>
</evidence>
<dbReference type="EMBL" id="CP089286">
    <property type="protein sequence ID" value="UTO55603.1"/>
    <property type="molecule type" value="Genomic_DNA"/>
</dbReference>
<dbReference type="Proteomes" id="UP001059822">
    <property type="component" value="Chromosome"/>
</dbReference>
<reference evidence="9" key="1">
    <citation type="journal article" date="2022" name="Microorganisms">
        <title>Assembly and Comparison of Ca. Neoehrlichia mikurensis Genomes.</title>
        <authorList>
            <person name="Azagi T."/>
            <person name="Dirks R.P."/>
            <person name="Yebra-Pimentel E.S."/>
            <person name="Schaap P.J."/>
            <person name="Koehorst J.J."/>
            <person name="Esser H.J."/>
            <person name="Sprong H."/>
        </authorList>
    </citation>
    <scope>NUCLEOTIDE SEQUENCE</scope>
    <source>
        <strain evidence="9">18-2837</strain>
    </source>
</reference>
<dbReference type="AlphaFoldDB" id="A0A9Q9BYZ5"/>
<sequence>MKNILLLIMVLLTYNVKAYGTYVVRDSEIEHVIKKIALPIFNAANINIDNIKVFIVHDNTINAYIINNKNIFIHSGLLQFSQNPNTVIGVIAHEIGHISQQHILYKKKDIRNTVINTGLGYALGMIAAIAINPNIGQAIMSGASTINYRMFLANNREQEEVADQCALKYLDDAGYDYNGLISLFRYFSNIGSQHGIIDQYLLTHPLNQQRLENIQSYRRKNVINNWQSDDIKNFNRIIDKVNAFFAPLNTLEDKKYSSLYIRSIINYRKSNIKKSLEQLNDLIKQTPNDPYIYELKAQIFYKVGNIKKAVKNYKIALKFLPNDLLIKLELAQTLLLSNPGEAIPYLKQVLYHEKDNPFIWKQLAIAYGKINNIGMSYFAFANKFFIENDIKNFYKYANLSETHLSKNSIYLSRINDLKRQVKLNH</sequence>
<feature type="repeat" description="TPR" evidence="6">
    <location>
        <begin position="290"/>
        <end position="323"/>
    </location>
</feature>
<evidence type="ECO:0000256" key="1">
    <source>
        <dbReference type="ARBA" id="ARBA00022670"/>
    </source>
</evidence>
<gene>
    <name evidence="9" type="ORF">LUA82_00740</name>
</gene>
<evidence type="ECO:0000259" key="8">
    <source>
        <dbReference type="Pfam" id="PF01435"/>
    </source>
</evidence>
<keyword evidence="1 7" id="KW-0645">Protease</keyword>
<evidence type="ECO:0000313" key="9">
    <source>
        <dbReference type="EMBL" id="UTO55603.1"/>
    </source>
</evidence>
<evidence type="ECO:0000256" key="6">
    <source>
        <dbReference type="PROSITE-ProRule" id="PRU00339"/>
    </source>
</evidence>
<comment type="similarity">
    <text evidence="7">Belongs to the peptidase M48 family.</text>
</comment>
<protein>
    <submittedName>
        <fullName evidence="9">M48 family metalloprotease</fullName>
        <ecNumber evidence="9">3.4.24.-</ecNumber>
    </submittedName>
</protein>
<dbReference type="InterPro" id="IPR001915">
    <property type="entry name" value="Peptidase_M48"/>
</dbReference>
<dbReference type="RefSeq" id="WP_218213889.1">
    <property type="nucleotide sequence ID" value="NZ_CP060793.1"/>
</dbReference>
<keyword evidence="5 7" id="KW-0482">Metalloprotease</keyword>
<dbReference type="GO" id="GO:0004222">
    <property type="term" value="F:metalloendopeptidase activity"/>
    <property type="evidence" value="ECO:0007669"/>
    <property type="project" value="InterPro"/>
</dbReference>
<keyword evidence="6" id="KW-0802">TPR repeat</keyword>
<accession>A0A9Q9BYZ5</accession>
<dbReference type="SMART" id="SM00028">
    <property type="entry name" value="TPR"/>
    <property type="match status" value="2"/>
</dbReference>
<dbReference type="EC" id="3.4.24.-" evidence="9"/>
<keyword evidence="2" id="KW-0479">Metal-binding</keyword>
<dbReference type="PANTHER" id="PTHR22726:SF1">
    <property type="entry name" value="METALLOENDOPEPTIDASE OMA1, MITOCHONDRIAL"/>
    <property type="match status" value="1"/>
</dbReference>
<dbReference type="InterPro" id="IPR019734">
    <property type="entry name" value="TPR_rpt"/>
</dbReference>
<name>A0A9Q9BYZ5_9RICK</name>
<proteinExistence type="inferred from homology"/>
<keyword evidence="4 7" id="KW-0862">Zinc</keyword>
<dbReference type="Pfam" id="PF01435">
    <property type="entry name" value="Peptidase_M48"/>
    <property type="match status" value="1"/>
</dbReference>
<organism evidence="9 10">
    <name type="scientific">Neoehrlichia mikurensis</name>
    <dbReference type="NCBI Taxonomy" id="89586"/>
    <lineage>
        <taxon>Bacteria</taxon>
        <taxon>Pseudomonadati</taxon>
        <taxon>Pseudomonadota</taxon>
        <taxon>Alphaproteobacteria</taxon>
        <taxon>Rickettsiales</taxon>
        <taxon>Anaplasmataceae</taxon>
        <taxon>Candidatus Neoehrlichia</taxon>
    </lineage>
</organism>
<dbReference type="PANTHER" id="PTHR22726">
    <property type="entry name" value="METALLOENDOPEPTIDASE OMA1"/>
    <property type="match status" value="1"/>
</dbReference>
<dbReference type="GO" id="GO:0046872">
    <property type="term" value="F:metal ion binding"/>
    <property type="evidence" value="ECO:0007669"/>
    <property type="project" value="UniProtKB-KW"/>
</dbReference>
<keyword evidence="3 7" id="KW-0378">Hydrolase</keyword>